<dbReference type="SUPFAM" id="SSF52091">
    <property type="entry name" value="SpoIIaa-like"/>
    <property type="match status" value="1"/>
</dbReference>
<name>A0A267FHT1_9PLAT</name>
<feature type="transmembrane region" description="Helical" evidence="6">
    <location>
        <begin position="353"/>
        <end position="373"/>
    </location>
</feature>
<feature type="compositionally biased region" description="Basic and acidic residues" evidence="5">
    <location>
        <begin position="1"/>
        <end position="21"/>
    </location>
</feature>
<dbReference type="PROSITE" id="PS50801">
    <property type="entry name" value="STAS"/>
    <property type="match status" value="1"/>
</dbReference>
<sequence length="878" mass="93850">PATHGMPKERSASARLRRLDSNHAGIAEEDETAFAKADAADDVAQVDGDDHEAQQAKQTSPPPPPHIHRCRPHRHSVTSKRVHVSRPIFSQAGFDARYHFTRPKAPSGFGGEARSVAERFGAAACHKPTGRCLLNCLLRLLPCVTIMRHYKLKKDLVADIIAGLTVGIMNIPQGMAYAMLADLPPVCGLYLGFYPLLLYFLFGTSRQVSMGTFAISSLMVAVPVTRLASQGTAPSPPSSTTLAALVSNETGDSINGTLITEATDAAAYRTEVALSVSLLAGLIQLGLGLLRFGFITTYLSTPLVSGFTTGAAFHVLTSQVPSVLGIKVPRHSGFFKLALTYADVFKRIGGANAASMVISALCIGVLLLFRLFINPRLAKRCRFPVPVELTLVVAGALSSHFAQFQATYSVAVVGDIPSGLSAPRLPPVSLFPQVVEDAAQLAVIMYACTFSICKLYADRHGYPLDSNQELLACGLVNSVGACFGCYFSAGSLSRSQVQDDMGGRTQVTSLVAASLMLLVLLVLGPLFKPLPTAVLASIIIVALKGLFMQFADIRRLYRMSKYDLSIWLVCFLGVVIGNVSYGLVIGFAYSLLTVVCRTQSPGASILGRLPMTDIYKDTRFYPDALQIPGVVVFRFDGALYFASVDNFRYRLVKLTGFDPKRRASVDVKTDSGGVDSDNDHEVEEATVADVVKADKARDDDVEKHDSGGLHHVIVDCSGVNYIDSVGATFLTSLVSDYQLAGVQILLAGCKHQVRRMRDRCEFVDKSVMFVSVHDAVLTALADYPETRRRLISEVRSRTNSCEPATATAAQVVSTNASAAAAAGTAQGFGSRRGLPRNRSEPGFFPSSYGVGGGGGGGGGGGSGRVLSMNLRNSVELEV</sequence>
<evidence type="ECO:0000259" key="7">
    <source>
        <dbReference type="PROSITE" id="PS50801"/>
    </source>
</evidence>
<feature type="transmembrane region" description="Helical" evidence="6">
    <location>
        <begin position="510"/>
        <end position="527"/>
    </location>
</feature>
<evidence type="ECO:0000256" key="3">
    <source>
        <dbReference type="ARBA" id="ARBA00022989"/>
    </source>
</evidence>
<dbReference type="EMBL" id="NIVC01001066">
    <property type="protein sequence ID" value="PAA72707.1"/>
    <property type="molecule type" value="Genomic_DNA"/>
</dbReference>
<evidence type="ECO:0000256" key="2">
    <source>
        <dbReference type="ARBA" id="ARBA00022692"/>
    </source>
</evidence>
<dbReference type="Pfam" id="PF01740">
    <property type="entry name" value="STAS"/>
    <property type="match status" value="1"/>
</dbReference>
<protein>
    <recommendedName>
        <fullName evidence="7">STAS domain-containing protein</fullName>
    </recommendedName>
</protein>
<reference evidence="8 9" key="1">
    <citation type="submission" date="2017-06" db="EMBL/GenBank/DDBJ databases">
        <title>A platform for efficient transgenesis in Macrostomum lignano, a flatworm model organism for stem cell research.</title>
        <authorList>
            <person name="Berezikov E."/>
        </authorList>
    </citation>
    <scope>NUCLEOTIDE SEQUENCE [LARGE SCALE GENOMIC DNA]</scope>
    <source>
        <strain evidence="8">DV1</strain>
        <tissue evidence="8">Whole organism</tissue>
    </source>
</reference>
<comment type="subcellular location">
    <subcellularLocation>
        <location evidence="1">Membrane</location>
        <topology evidence="1">Multi-pass membrane protein</topology>
    </subcellularLocation>
</comment>
<feature type="compositionally biased region" description="Gly residues" evidence="5">
    <location>
        <begin position="849"/>
        <end position="863"/>
    </location>
</feature>
<dbReference type="InterPro" id="IPR036513">
    <property type="entry name" value="STAS_dom_sf"/>
</dbReference>
<feature type="region of interest" description="Disordered" evidence="5">
    <location>
        <begin position="1"/>
        <end position="80"/>
    </location>
</feature>
<evidence type="ECO:0000313" key="9">
    <source>
        <dbReference type="Proteomes" id="UP000215902"/>
    </source>
</evidence>
<feature type="transmembrane region" description="Helical" evidence="6">
    <location>
        <begin position="565"/>
        <end position="592"/>
    </location>
</feature>
<feature type="transmembrane region" description="Helical" evidence="6">
    <location>
        <begin position="156"/>
        <end position="177"/>
    </location>
</feature>
<keyword evidence="3 6" id="KW-1133">Transmembrane helix</keyword>
<dbReference type="Proteomes" id="UP000215902">
    <property type="component" value="Unassembled WGS sequence"/>
</dbReference>
<feature type="transmembrane region" description="Helical" evidence="6">
    <location>
        <begin position="272"/>
        <end position="294"/>
    </location>
</feature>
<evidence type="ECO:0000256" key="5">
    <source>
        <dbReference type="SAM" id="MobiDB-lite"/>
    </source>
</evidence>
<dbReference type="AlphaFoldDB" id="A0A267FHT1"/>
<evidence type="ECO:0000256" key="1">
    <source>
        <dbReference type="ARBA" id="ARBA00004141"/>
    </source>
</evidence>
<feature type="compositionally biased region" description="Low complexity" evidence="5">
    <location>
        <begin position="34"/>
        <end position="46"/>
    </location>
</feature>
<dbReference type="GO" id="GO:0016020">
    <property type="term" value="C:membrane"/>
    <property type="evidence" value="ECO:0007669"/>
    <property type="project" value="UniProtKB-SubCell"/>
</dbReference>
<dbReference type="InterPro" id="IPR002645">
    <property type="entry name" value="STAS_dom"/>
</dbReference>
<feature type="transmembrane region" description="Helical" evidence="6">
    <location>
        <begin position="183"/>
        <end position="202"/>
    </location>
</feature>
<feature type="domain" description="STAS" evidence="7">
    <location>
        <begin position="620"/>
        <end position="779"/>
    </location>
</feature>
<dbReference type="Pfam" id="PF00916">
    <property type="entry name" value="Sulfate_transp"/>
    <property type="match status" value="1"/>
</dbReference>
<feature type="non-terminal residue" evidence="8">
    <location>
        <position position="1"/>
    </location>
</feature>
<evidence type="ECO:0000256" key="4">
    <source>
        <dbReference type="ARBA" id="ARBA00023136"/>
    </source>
</evidence>
<dbReference type="InterPro" id="IPR001902">
    <property type="entry name" value="SLC26A/SulP_fam"/>
</dbReference>
<keyword evidence="4 6" id="KW-0472">Membrane</keyword>
<gene>
    <name evidence="8" type="ORF">BOX15_Mlig022620g1</name>
</gene>
<dbReference type="STRING" id="282301.A0A267FHT1"/>
<keyword evidence="9" id="KW-1185">Reference proteome</keyword>
<feature type="region of interest" description="Disordered" evidence="5">
    <location>
        <begin position="827"/>
        <end position="866"/>
    </location>
</feature>
<dbReference type="InterPro" id="IPR011547">
    <property type="entry name" value="SLC26A/SulP_dom"/>
</dbReference>
<dbReference type="OrthoDB" id="288203at2759"/>
<accession>A0A267FHT1</accession>
<proteinExistence type="predicted"/>
<dbReference type="Gene3D" id="3.30.750.24">
    <property type="entry name" value="STAS domain"/>
    <property type="match status" value="1"/>
</dbReference>
<comment type="caution">
    <text evidence="8">The sequence shown here is derived from an EMBL/GenBank/DDBJ whole genome shotgun (WGS) entry which is preliminary data.</text>
</comment>
<dbReference type="PANTHER" id="PTHR11814">
    <property type="entry name" value="SULFATE TRANSPORTER"/>
    <property type="match status" value="1"/>
</dbReference>
<evidence type="ECO:0000313" key="8">
    <source>
        <dbReference type="EMBL" id="PAA72707.1"/>
    </source>
</evidence>
<evidence type="ECO:0000256" key="6">
    <source>
        <dbReference type="SAM" id="Phobius"/>
    </source>
</evidence>
<feature type="compositionally biased region" description="Basic residues" evidence="5">
    <location>
        <begin position="66"/>
        <end position="80"/>
    </location>
</feature>
<keyword evidence="2 6" id="KW-0812">Transmembrane</keyword>
<dbReference type="NCBIfam" id="TIGR00815">
    <property type="entry name" value="sulP"/>
    <property type="match status" value="1"/>
</dbReference>
<feature type="transmembrane region" description="Helical" evidence="6">
    <location>
        <begin position="533"/>
        <end position="553"/>
    </location>
</feature>
<dbReference type="GO" id="GO:0055085">
    <property type="term" value="P:transmembrane transport"/>
    <property type="evidence" value="ECO:0007669"/>
    <property type="project" value="InterPro"/>
</dbReference>
<organism evidence="8 9">
    <name type="scientific">Macrostomum lignano</name>
    <dbReference type="NCBI Taxonomy" id="282301"/>
    <lineage>
        <taxon>Eukaryota</taxon>
        <taxon>Metazoa</taxon>
        <taxon>Spiralia</taxon>
        <taxon>Lophotrochozoa</taxon>
        <taxon>Platyhelminthes</taxon>
        <taxon>Rhabditophora</taxon>
        <taxon>Macrostomorpha</taxon>
        <taxon>Macrostomida</taxon>
        <taxon>Macrostomidae</taxon>
        <taxon>Macrostomum</taxon>
    </lineage>
</organism>
<dbReference type="CDD" id="cd07042">
    <property type="entry name" value="STAS_SulP_like_sulfate_transporter"/>
    <property type="match status" value="1"/>
</dbReference>